<evidence type="ECO:0000313" key="2">
    <source>
        <dbReference type="EMBL" id="QEG13883.1"/>
    </source>
</evidence>
<evidence type="ECO:0000256" key="1">
    <source>
        <dbReference type="SAM" id="Phobius"/>
    </source>
</evidence>
<proteinExistence type="predicted"/>
<evidence type="ECO:0000313" key="3">
    <source>
        <dbReference type="Proteomes" id="UP000322055"/>
    </source>
</evidence>
<keyword evidence="1" id="KW-0472">Membrane</keyword>
<dbReference type="Proteomes" id="UP000322055">
    <property type="component" value="Segment"/>
</dbReference>
<accession>A0A5B9NSF0</accession>
<name>A0A5B9NSF0_9CAUD</name>
<protein>
    <submittedName>
        <fullName evidence="2">Uncharacterized protein</fullName>
    </submittedName>
</protein>
<gene>
    <name evidence="2" type="ORF">TROPICALSUN_94</name>
</gene>
<dbReference type="EMBL" id="MN013090">
    <property type="protein sequence ID" value="QEG13883.1"/>
    <property type="molecule type" value="Genomic_DNA"/>
</dbReference>
<reference evidence="2 3" key="1">
    <citation type="submission" date="2019-06" db="EMBL/GenBank/DDBJ databases">
        <authorList>
            <person name="Handoko Y.A."/>
            <person name="Wardani A.K."/>
            <person name="Sutrisno A."/>
            <person name="Widjanarko S.B."/>
            <person name="Sharma R."/>
            <person name="Grose J.H."/>
        </authorList>
    </citation>
    <scope>NUCLEOTIDE SEQUENCE [LARGE SCALE GENOMIC DNA]</scope>
</reference>
<sequence>MRVDDILIVVLVVFVLVGIFRIASGNSKREVWLVMGRDVLGKTTYVAGVFDNHDAAWKFCHHCSVIVSGDVFYLDRDLMNKPMSGKRIISGKRRMFIKGKMVIID</sequence>
<feature type="transmembrane region" description="Helical" evidence="1">
    <location>
        <begin position="6"/>
        <end position="23"/>
    </location>
</feature>
<organism evidence="2 3">
    <name type="scientific">Erwinia phage vB_EamM_TropicalSun</name>
    <dbReference type="NCBI Taxonomy" id="2591372"/>
    <lineage>
        <taxon>Viruses</taxon>
        <taxon>Duplodnaviria</taxon>
        <taxon>Heunggongvirae</taxon>
        <taxon>Uroviricota</taxon>
        <taxon>Caudoviricetes</taxon>
        <taxon>Lindbergviridae</taxon>
        <taxon>Myosmarvirus</taxon>
        <taxon>Myosmarvirus myosmar</taxon>
    </lineage>
</organism>
<keyword evidence="1" id="KW-0812">Transmembrane</keyword>
<keyword evidence="1" id="KW-1133">Transmembrane helix</keyword>